<dbReference type="GO" id="GO:0016020">
    <property type="term" value="C:membrane"/>
    <property type="evidence" value="ECO:0007669"/>
    <property type="project" value="InterPro"/>
</dbReference>
<dbReference type="GO" id="GO:0008654">
    <property type="term" value="P:phospholipid biosynthetic process"/>
    <property type="evidence" value="ECO:0007669"/>
    <property type="project" value="InterPro"/>
</dbReference>
<dbReference type="AlphaFoldDB" id="A0A1S8RV82"/>
<dbReference type="Proteomes" id="UP000190973">
    <property type="component" value="Unassembled WGS sequence"/>
</dbReference>
<comment type="caution">
    <text evidence="2">The sequence shown here is derived from an EMBL/GenBank/DDBJ whole genome shotgun (WGS) entry which is preliminary data.</text>
</comment>
<keyword evidence="1" id="KW-0472">Membrane</keyword>
<evidence type="ECO:0000256" key="1">
    <source>
        <dbReference type="SAM" id="Phobius"/>
    </source>
</evidence>
<dbReference type="RefSeq" id="WP_207651627.1">
    <property type="nucleotide sequence ID" value="NZ_JABTAE010000001.1"/>
</dbReference>
<dbReference type="EMBL" id="LZZI01000117">
    <property type="protein sequence ID" value="OOM57078.1"/>
    <property type="molecule type" value="Genomic_DNA"/>
</dbReference>
<organism evidence="2 3">
    <name type="scientific">Clostridium beijerinckii</name>
    <name type="common">Clostridium MP</name>
    <dbReference type="NCBI Taxonomy" id="1520"/>
    <lineage>
        <taxon>Bacteria</taxon>
        <taxon>Bacillati</taxon>
        <taxon>Bacillota</taxon>
        <taxon>Clostridia</taxon>
        <taxon>Eubacteriales</taxon>
        <taxon>Clostridiaceae</taxon>
        <taxon>Clostridium</taxon>
    </lineage>
</organism>
<dbReference type="InterPro" id="IPR043130">
    <property type="entry name" value="CDP-OH_PTrfase_TM_dom"/>
</dbReference>
<protein>
    <submittedName>
        <fullName evidence="2">CDP-alcohol phosphatidyltransferase</fullName>
    </submittedName>
</protein>
<reference evidence="2 3" key="1">
    <citation type="submission" date="2016-05" db="EMBL/GenBank/DDBJ databases">
        <title>Microbial solvent formation.</title>
        <authorList>
            <person name="Poehlein A."/>
            <person name="Montoya Solano J.D."/>
            <person name="Flitsch S."/>
            <person name="Krabben P."/>
            <person name="Duerre P."/>
            <person name="Daniel R."/>
        </authorList>
    </citation>
    <scope>NUCLEOTIDE SEQUENCE [LARGE SCALE GENOMIC DNA]</scope>
    <source>
        <strain evidence="2 3">DSM 53</strain>
    </source>
</reference>
<evidence type="ECO:0000313" key="2">
    <source>
        <dbReference type="EMBL" id="OOM57078.1"/>
    </source>
</evidence>
<accession>A0A1S8RV82</accession>
<feature type="transmembrane region" description="Helical" evidence="1">
    <location>
        <begin position="25"/>
        <end position="44"/>
    </location>
</feature>
<feature type="transmembrane region" description="Helical" evidence="1">
    <location>
        <begin position="56"/>
        <end position="87"/>
    </location>
</feature>
<evidence type="ECO:0000313" key="3">
    <source>
        <dbReference type="Proteomes" id="UP000190973"/>
    </source>
</evidence>
<proteinExistence type="predicted"/>
<feature type="transmembrane region" description="Helical" evidence="1">
    <location>
        <begin position="108"/>
        <end position="126"/>
    </location>
</feature>
<gene>
    <name evidence="2" type="ORF">CLBCK_42330</name>
</gene>
<feature type="transmembrane region" description="Helical" evidence="1">
    <location>
        <begin position="192"/>
        <end position="213"/>
    </location>
</feature>
<dbReference type="Pfam" id="PF01066">
    <property type="entry name" value="CDP-OH_P_transf"/>
    <property type="match status" value="1"/>
</dbReference>
<name>A0A1S8RV82_CLOBE</name>
<dbReference type="GO" id="GO:0016780">
    <property type="term" value="F:phosphotransferase activity, for other substituted phosphate groups"/>
    <property type="evidence" value="ECO:0007669"/>
    <property type="project" value="InterPro"/>
</dbReference>
<keyword evidence="1" id="KW-1133">Transmembrane helix</keyword>
<dbReference type="InterPro" id="IPR000462">
    <property type="entry name" value="CDP-OH_P_trans"/>
</dbReference>
<sequence>MIKPREIERKTMSPAKRATAHNDYFAFYVGRPLSYVLTIPFLYINLSPNMLSLLSMIPLLIAFIVFYVAISKTALIIGWILFFIWNLMDGVDGNVARYKQQYSKLGSVYDAMSGYLAMVFTFFAMGMAATHFNGVLNNWIHFDSEIYIILGALSGVFMIFPRLVMHKAISTLMNPSVVKGVKDKSNFNPVKIFALNLSSVAGGAQVLMLISIILDIMDVYTICYFVFNFLVMVVSLKSILKEK</sequence>
<feature type="transmembrane region" description="Helical" evidence="1">
    <location>
        <begin position="219"/>
        <end position="240"/>
    </location>
</feature>
<keyword evidence="1" id="KW-0812">Transmembrane</keyword>
<feature type="transmembrane region" description="Helical" evidence="1">
    <location>
        <begin position="146"/>
        <end position="164"/>
    </location>
</feature>
<dbReference type="Gene3D" id="1.20.120.1760">
    <property type="match status" value="1"/>
</dbReference>
<keyword evidence="2" id="KW-0808">Transferase</keyword>